<comment type="caution">
    <text evidence="5">The sequence shown here is derived from an EMBL/GenBank/DDBJ whole genome shotgun (WGS) entry which is preliminary data.</text>
</comment>
<proteinExistence type="predicted"/>
<evidence type="ECO:0000313" key="5">
    <source>
        <dbReference type="EMBL" id="MBH9577134.1"/>
    </source>
</evidence>
<dbReference type="Gene3D" id="1.10.10.10">
    <property type="entry name" value="Winged helix-like DNA-binding domain superfamily/Winged helix DNA-binding domain"/>
    <property type="match status" value="1"/>
</dbReference>
<evidence type="ECO:0000256" key="2">
    <source>
        <dbReference type="ARBA" id="ARBA00023125"/>
    </source>
</evidence>
<name>A0A931J0C1_9BURK</name>
<dbReference type="Pfam" id="PF00392">
    <property type="entry name" value="GntR"/>
    <property type="match status" value="1"/>
</dbReference>
<evidence type="ECO:0000259" key="4">
    <source>
        <dbReference type="PROSITE" id="PS50949"/>
    </source>
</evidence>
<dbReference type="PANTHER" id="PTHR38445:SF10">
    <property type="entry name" value="GNTR-FAMILY TRANSCRIPTIONAL REGULATOR"/>
    <property type="match status" value="1"/>
</dbReference>
<accession>A0A931J0C1</accession>
<dbReference type="PROSITE" id="PS50949">
    <property type="entry name" value="HTH_GNTR"/>
    <property type="match status" value="1"/>
</dbReference>
<reference evidence="5" key="1">
    <citation type="submission" date="2020-12" db="EMBL/GenBank/DDBJ databases">
        <title>The genome sequence of Inhella sp. 1Y17.</title>
        <authorList>
            <person name="Liu Y."/>
        </authorList>
    </citation>
    <scope>NUCLEOTIDE SEQUENCE</scope>
    <source>
        <strain evidence="5">1Y17</strain>
    </source>
</reference>
<dbReference type="GO" id="GO:0003700">
    <property type="term" value="F:DNA-binding transcription factor activity"/>
    <property type="evidence" value="ECO:0007669"/>
    <property type="project" value="InterPro"/>
</dbReference>
<dbReference type="SUPFAM" id="SSF46785">
    <property type="entry name" value="Winged helix' DNA-binding domain"/>
    <property type="match status" value="1"/>
</dbReference>
<dbReference type="InterPro" id="IPR036388">
    <property type="entry name" value="WH-like_DNA-bd_sf"/>
</dbReference>
<keyword evidence="1" id="KW-0805">Transcription regulation</keyword>
<dbReference type="SMART" id="SM00345">
    <property type="entry name" value="HTH_GNTR"/>
    <property type="match status" value="1"/>
</dbReference>
<dbReference type="EMBL" id="JAEDAK010000005">
    <property type="protein sequence ID" value="MBH9577134.1"/>
    <property type="molecule type" value="Genomic_DNA"/>
</dbReference>
<keyword evidence="6" id="KW-1185">Reference proteome</keyword>
<dbReference type="Proteomes" id="UP000613266">
    <property type="component" value="Unassembled WGS sequence"/>
</dbReference>
<dbReference type="AlphaFoldDB" id="A0A931J0C1"/>
<keyword evidence="3" id="KW-0804">Transcription</keyword>
<dbReference type="InterPro" id="IPR036390">
    <property type="entry name" value="WH_DNA-bd_sf"/>
</dbReference>
<protein>
    <submittedName>
        <fullName evidence="5">GntR family transcriptional regulator</fullName>
    </submittedName>
</protein>
<evidence type="ECO:0000256" key="1">
    <source>
        <dbReference type="ARBA" id="ARBA00023015"/>
    </source>
</evidence>
<feature type="domain" description="HTH gntR-type" evidence="4">
    <location>
        <begin position="9"/>
        <end position="77"/>
    </location>
</feature>
<dbReference type="GO" id="GO:0003677">
    <property type="term" value="F:DNA binding"/>
    <property type="evidence" value="ECO:0007669"/>
    <property type="project" value="UniProtKB-KW"/>
</dbReference>
<keyword evidence="2" id="KW-0238">DNA-binding</keyword>
<organism evidence="5 6">
    <name type="scientific">Inhella proteolytica</name>
    <dbReference type="NCBI Taxonomy" id="2795029"/>
    <lineage>
        <taxon>Bacteria</taxon>
        <taxon>Pseudomonadati</taxon>
        <taxon>Pseudomonadota</taxon>
        <taxon>Betaproteobacteria</taxon>
        <taxon>Burkholderiales</taxon>
        <taxon>Sphaerotilaceae</taxon>
        <taxon>Inhella</taxon>
    </lineage>
</organism>
<evidence type="ECO:0000313" key="6">
    <source>
        <dbReference type="Proteomes" id="UP000613266"/>
    </source>
</evidence>
<dbReference type="Gene3D" id="6.10.250.1220">
    <property type="match status" value="1"/>
</dbReference>
<dbReference type="PANTHER" id="PTHR38445">
    <property type="entry name" value="HTH-TYPE TRANSCRIPTIONAL REPRESSOR YTRA"/>
    <property type="match status" value="1"/>
</dbReference>
<dbReference type="InterPro" id="IPR000524">
    <property type="entry name" value="Tscrpt_reg_HTH_GntR"/>
</dbReference>
<evidence type="ECO:0000256" key="3">
    <source>
        <dbReference type="ARBA" id="ARBA00023163"/>
    </source>
</evidence>
<gene>
    <name evidence="5" type="ORF">I7X39_09460</name>
</gene>
<dbReference type="CDD" id="cd07377">
    <property type="entry name" value="WHTH_GntR"/>
    <property type="match status" value="1"/>
</dbReference>
<sequence>MLNNWNDSAPIYRQLAQQLAGHLLDGEPAEGQPMPSVRQLAQQYLINPLTVSRALQSLVDEGFLEPRRGLGMYVTEGARHRLMQSERDSFLRDEWPVLRERLRRMGLSAKDLNWEHA</sequence>
<dbReference type="RefSeq" id="WP_198110907.1">
    <property type="nucleotide sequence ID" value="NZ_JAEDAK010000005.1"/>
</dbReference>